<reference evidence="1 2" key="1">
    <citation type="submission" date="2014-06" db="EMBL/GenBank/DDBJ databases">
        <authorList>
            <consortium name="DOE Joint Genome Institute"/>
            <person name="Kuo A."/>
            <person name="Kohler A."/>
            <person name="Nagy L.G."/>
            <person name="Floudas D."/>
            <person name="Copeland A."/>
            <person name="Barry K.W."/>
            <person name="Cichocki N."/>
            <person name="Veneault-Fourrey C."/>
            <person name="LaButti K."/>
            <person name="Lindquist E.A."/>
            <person name="Lipzen A."/>
            <person name="Lundell T."/>
            <person name="Morin E."/>
            <person name="Murat C."/>
            <person name="Sun H."/>
            <person name="Tunlid A."/>
            <person name="Henrissat B."/>
            <person name="Grigoriev I.V."/>
            <person name="Hibbett D.S."/>
            <person name="Martin F."/>
            <person name="Nordberg H.P."/>
            <person name="Cantor M.N."/>
            <person name="Hua S.X."/>
        </authorList>
    </citation>
    <scope>NUCLEOTIDE SEQUENCE [LARGE SCALE GENOMIC DNA]</scope>
    <source>
        <strain evidence="1 2">ATCC 200175</strain>
    </source>
</reference>
<evidence type="ECO:0000313" key="2">
    <source>
        <dbReference type="Proteomes" id="UP000053647"/>
    </source>
</evidence>
<dbReference type="OrthoDB" id="3308246at2759"/>
<dbReference type="AlphaFoldDB" id="A0A0C9TZJ3"/>
<protein>
    <submittedName>
        <fullName evidence="1">Uncharacterized protein</fullName>
    </submittedName>
</protein>
<dbReference type="Proteomes" id="UP000053647">
    <property type="component" value="Unassembled WGS sequence"/>
</dbReference>
<keyword evidence="2" id="KW-1185">Reference proteome</keyword>
<sequence>MSALNDSIGLRVIGGDADVVDIVPGSEDVKRAPSAEDILEDKSGQGYAVFCLKHPPLRISGERAMGLDDVPVATRLGDQHRVDVSFVKEAPNNWYRWRDMQLCGLADLTFMTCMDIPLDIVDEQRPPEAQKESSMDCEDTFVPEVIMSLLDQPVMLLLWDNQLMAAMGLSTPKGPI</sequence>
<organism evidence="1 2">
    <name type="scientific">Paxillus involutus ATCC 200175</name>
    <dbReference type="NCBI Taxonomy" id="664439"/>
    <lineage>
        <taxon>Eukaryota</taxon>
        <taxon>Fungi</taxon>
        <taxon>Dikarya</taxon>
        <taxon>Basidiomycota</taxon>
        <taxon>Agaricomycotina</taxon>
        <taxon>Agaricomycetes</taxon>
        <taxon>Agaricomycetidae</taxon>
        <taxon>Boletales</taxon>
        <taxon>Paxilineae</taxon>
        <taxon>Paxillaceae</taxon>
        <taxon>Paxillus</taxon>
    </lineage>
</organism>
<gene>
    <name evidence="1" type="ORF">PAXINDRAFT_14201</name>
</gene>
<proteinExistence type="predicted"/>
<accession>A0A0C9TZJ3</accession>
<evidence type="ECO:0000313" key="1">
    <source>
        <dbReference type="EMBL" id="KIJ12987.1"/>
    </source>
</evidence>
<dbReference type="EMBL" id="KN819357">
    <property type="protein sequence ID" value="KIJ12987.1"/>
    <property type="molecule type" value="Genomic_DNA"/>
</dbReference>
<reference evidence="2" key="2">
    <citation type="submission" date="2015-01" db="EMBL/GenBank/DDBJ databases">
        <title>Evolutionary Origins and Diversification of the Mycorrhizal Mutualists.</title>
        <authorList>
            <consortium name="DOE Joint Genome Institute"/>
            <consortium name="Mycorrhizal Genomics Consortium"/>
            <person name="Kohler A."/>
            <person name="Kuo A."/>
            <person name="Nagy L.G."/>
            <person name="Floudas D."/>
            <person name="Copeland A."/>
            <person name="Barry K.W."/>
            <person name="Cichocki N."/>
            <person name="Veneault-Fourrey C."/>
            <person name="LaButti K."/>
            <person name="Lindquist E.A."/>
            <person name="Lipzen A."/>
            <person name="Lundell T."/>
            <person name="Morin E."/>
            <person name="Murat C."/>
            <person name="Riley R."/>
            <person name="Ohm R."/>
            <person name="Sun H."/>
            <person name="Tunlid A."/>
            <person name="Henrissat B."/>
            <person name="Grigoriev I.V."/>
            <person name="Hibbett D.S."/>
            <person name="Martin F."/>
        </authorList>
    </citation>
    <scope>NUCLEOTIDE SEQUENCE [LARGE SCALE GENOMIC DNA]</scope>
    <source>
        <strain evidence="2">ATCC 200175</strain>
    </source>
</reference>
<name>A0A0C9TZJ3_PAXIN</name>
<dbReference type="HOGENOM" id="CLU_1587021_0_0_1"/>